<sequence length="273" mass="30173">MRLPILTYHAGNVAGPGYADNDHRALAEDLAMFSRLGWRVVPLAWVTEQLAGQAKRDLSRCLVLTCDDGTDLDFRDVDYPGQGRQRGFLGCLQDAAGSQQPDLHMSVFVIADPKARARMDRECLHGLDWMREDWWASAVGSGLMAIECHSWDHNHPVMPGPGPEAMPRGDFSEVNSPARAAFEIDQAVDYLNARLAPSRCRFFAYPYGQANPFLVTRYLPGEGARLGLSAALGVQGEPVTLASDPWHLPRYVCGWHWRSPEALAAILADCERG</sequence>
<evidence type="ECO:0000313" key="5">
    <source>
        <dbReference type="Proteomes" id="UP000029385"/>
    </source>
</evidence>
<protein>
    <recommendedName>
        <fullName evidence="3">NodB homology domain-containing protein</fullName>
    </recommendedName>
</protein>
<keyword evidence="2" id="KW-0732">Signal</keyword>
<dbReference type="eggNOG" id="ENOG5031I79">
    <property type="taxonomic scope" value="Bacteria"/>
</dbReference>
<dbReference type="GO" id="GO:0005975">
    <property type="term" value="P:carbohydrate metabolic process"/>
    <property type="evidence" value="ECO:0007669"/>
    <property type="project" value="InterPro"/>
</dbReference>
<dbReference type="Pfam" id="PF01522">
    <property type="entry name" value="Polysacc_deac_1"/>
    <property type="match status" value="1"/>
</dbReference>
<comment type="subcellular location">
    <subcellularLocation>
        <location evidence="1">Secreted</location>
    </subcellularLocation>
</comment>
<dbReference type="STRING" id="1121015.GCA_000420545_01216"/>
<dbReference type="RefSeq" id="WP_022968856.1">
    <property type="nucleotide sequence ID" value="NZ_ATVD01000002.1"/>
</dbReference>
<gene>
    <name evidence="4" type="ORF">N789_01350</name>
</gene>
<dbReference type="PANTHER" id="PTHR34216:SF3">
    <property type="entry name" value="POLY-BETA-1,6-N-ACETYL-D-GLUCOSAMINE N-DEACETYLASE"/>
    <property type="match status" value="1"/>
</dbReference>
<keyword evidence="5" id="KW-1185">Reference proteome</keyword>
<dbReference type="InterPro" id="IPR051398">
    <property type="entry name" value="Polysacch_Deacetylase"/>
</dbReference>
<dbReference type="Proteomes" id="UP000029385">
    <property type="component" value="Unassembled WGS sequence"/>
</dbReference>
<evidence type="ECO:0000256" key="1">
    <source>
        <dbReference type="ARBA" id="ARBA00004613"/>
    </source>
</evidence>
<comment type="caution">
    <text evidence="4">The sequence shown here is derived from an EMBL/GenBank/DDBJ whole genome shotgun (WGS) entry which is preliminary data.</text>
</comment>
<name>A0A091AZ04_9GAMM</name>
<dbReference type="GO" id="GO:0005576">
    <property type="term" value="C:extracellular region"/>
    <property type="evidence" value="ECO:0007669"/>
    <property type="project" value="UniProtKB-SubCell"/>
</dbReference>
<accession>A0A091AZ04</accession>
<dbReference type="PATRIC" id="fig|1121015.4.peg.268"/>
<dbReference type="PANTHER" id="PTHR34216">
    <property type="match status" value="1"/>
</dbReference>
<evidence type="ECO:0000313" key="4">
    <source>
        <dbReference type="EMBL" id="KFN44686.1"/>
    </source>
</evidence>
<dbReference type="Gene3D" id="3.20.20.370">
    <property type="entry name" value="Glycoside hydrolase/deacetylase"/>
    <property type="match status" value="1"/>
</dbReference>
<evidence type="ECO:0000256" key="2">
    <source>
        <dbReference type="ARBA" id="ARBA00022729"/>
    </source>
</evidence>
<organism evidence="4 5">
    <name type="scientific">Arenimonas oryziterrae DSM 21050 = YC6267</name>
    <dbReference type="NCBI Taxonomy" id="1121015"/>
    <lineage>
        <taxon>Bacteria</taxon>
        <taxon>Pseudomonadati</taxon>
        <taxon>Pseudomonadota</taxon>
        <taxon>Gammaproteobacteria</taxon>
        <taxon>Lysobacterales</taxon>
        <taxon>Lysobacteraceae</taxon>
        <taxon>Arenimonas</taxon>
    </lineage>
</organism>
<dbReference type="OrthoDB" id="5801420at2"/>
<dbReference type="AlphaFoldDB" id="A0A091AZ04"/>
<reference evidence="4 5" key="1">
    <citation type="submission" date="2013-09" db="EMBL/GenBank/DDBJ databases">
        <title>Genome sequencing of Arenimonas oryziterrae.</title>
        <authorList>
            <person name="Chen F."/>
            <person name="Wang G."/>
        </authorList>
    </citation>
    <scope>NUCLEOTIDE SEQUENCE [LARGE SCALE GENOMIC DNA]</scope>
    <source>
        <strain evidence="4 5">YC6267</strain>
    </source>
</reference>
<dbReference type="EMBL" id="AVCI01000001">
    <property type="protein sequence ID" value="KFN44686.1"/>
    <property type="molecule type" value="Genomic_DNA"/>
</dbReference>
<dbReference type="InterPro" id="IPR011330">
    <property type="entry name" value="Glyco_hydro/deAcase_b/a-brl"/>
</dbReference>
<dbReference type="SUPFAM" id="SSF88713">
    <property type="entry name" value="Glycoside hydrolase/deacetylase"/>
    <property type="match status" value="1"/>
</dbReference>
<proteinExistence type="predicted"/>
<dbReference type="GO" id="GO:0016810">
    <property type="term" value="F:hydrolase activity, acting on carbon-nitrogen (but not peptide) bonds"/>
    <property type="evidence" value="ECO:0007669"/>
    <property type="project" value="InterPro"/>
</dbReference>
<evidence type="ECO:0000259" key="3">
    <source>
        <dbReference type="Pfam" id="PF01522"/>
    </source>
</evidence>
<dbReference type="InterPro" id="IPR002509">
    <property type="entry name" value="NODB_dom"/>
</dbReference>
<feature type="domain" description="NodB homology" evidence="3">
    <location>
        <begin position="102"/>
        <end position="211"/>
    </location>
</feature>